<dbReference type="CDD" id="cd13585">
    <property type="entry name" value="PBP2_TMBP_like"/>
    <property type="match status" value="1"/>
</dbReference>
<dbReference type="PROSITE" id="PS51257">
    <property type="entry name" value="PROKAR_LIPOPROTEIN"/>
    <property type="match status" value="1"/>
</dbReference>
<dbReference type="Pfam" id="PF01547">
    <property type="entry name" value="SBP_bac_1"/>
    <property type="match status" value="1"/>
</dbReference>
<evidence type="ECO:0000256" key="1">
    <source>
        <dbReference type="ARBA" id="ARBA00008520"/>
    </source>
</evidence>
<dbReference type="STRING" id="767452.AVL62_01395"/>
<dbReference type="AlphaFoldDB" id="A0A0W8I5H1"/>
<keyword evidence="6" id="KW-1185">Reference proteome</keyword>
<evidence type="ECO:0000313" key="5">
    <source>
        <dbReference type="EMBL" id="KUG53476.1"/>
    </source>
</evidence>
<gene>
    <name evidence="5" type="ORF">AVL62_01395</name>
</gene>
<dbReference type="GO" id="GO:1901982">
    <property type="term" value="F:maltose binding"/>
    <property type="evidence" value="ECO:0007669"/>
    <property type="project" value="TreeGrafter"/>
</dbReference>
<proteinExistence type="inferred from homology"/>
<comment type="caution">
    <text evidence="5">The sequence shown here is derived from an EMBL/GenBank/DDBJ whole genome shotgun (WGS) entry which is preliminary data.</text>
</comment>
<dbReference type="InterPro" id="IPR006311">
    <property type="entry name" value="TAT_signal"/>
</dbReference>
<dbReference type="PANTHER" id="PTHR30061">
    <property type="entry name" value="MALTOSE-BINDING PERIPLASMIC PROTEIN"/>
    <property type="match status" value="1"/>
</dbReference>
<accession>A0A0W8I5H1</accession>
<feature type="compositionally biased region" description="Gly residues" evidence="4">
    <location>
        <begin position="36"/>
        <end position="54"/>
    </location>
</feature>
<dbReference type="InterPro" id="IPR006059">
    <property type="entry name" value="SBP"/>
</dbReference>
<dbReference type="SUPFAM" id="SSF53850">
    <property type="entry name" value="Periplasmic binding protein-like II"/>
    <property type="match status" value="1"/>
</dbReference>
<evidence type="ECO:0000313" key="6">
    <source>
        <dbReference type="Proteomes" id="UP000054837"/>
    </source>
</evidence>
<feature type="region of interest" description="Disordered" evidence="4">
    <location>
        <begin position="36"/>
        <end position="56"/>
    </location>
</feature>
<name>A0A0W8I5H1_9MICO</name>
<keyword evidence="3" id="KW-0732">Signal</keyword>
<dbReference type="RefSeq" id="WP_058891485.1">
    <property type="nucleotide sequence ID" value="NZ_LQBL01000028.1"/>
</dbReference>
<dbReference type="EMBL" id="LQBL01000028">
    <property type="protein sequence ID" value="KUG53476.1"/>
    <property type="molecule type" value="Genomic_DNA"/>
</dbReference>
<dbReference type="PROSITE" id="PS51318">
    <property type="entry name" value="TAT"/>
    <property type="match status" value="1"/>
</dbReference>
<reference evidence="5 6" key="1">
    <citation type="submission" date="2015-12" db="EMBL/GenBank/DDBJ databases">
        <title>Serinicoccus chungangenesis strain CD08_5 genome sequencing and assembly.</title>
        <authorList>
            <person name="Chander A.M."/>
            <person name="Kaur G."/>
            <person name="Nair G.R."/>
            <person name="Dhawan D.K."/>
            <person name="Kochhar R.K."/>
            <person name="Mayilraj S."/>
            <person name="Bhadada S.K."/>
        </authorList>
    </citation>
    <scope>NUCLEOTIDE SEQUENCE [LARGE SCALE GENOMIC DNA]</scope>
    <source>
        <strain evidence="5 6">CD08_5</strain>
    </source>
</reference>
<evidence type="ECO:0000256" key="4">
    <source>
        <dbReference type="SAM" id="MobiDB-lite"/>
    </source>
</evidence>
<protein>
    <submittedName>
        <fullName evidence="5">Sugar ABC transporter substrate-binding protein</fullName>
    </submittedName>
</protein>
<dbReference type="Gene3D" id="3.40.190.10">
    <property type="entry name" value="Periplasmic binding protein-like II"/>
    <property type="match status" value="1"/>
</dbReference>
<dbReference type="GO" id="GO:0042956">
    <property type="term" value="P:maltodextrin transmembrane transport"/>
    <property type="evidence" value="ECO:0007669"/>
    <property type="project" value="TreeGrafter"/>
</dbReference>
<dbReference type="PANTHER" id="PTHR30061:SF50">
    <property type="entry name" value="MALTOSE_MALTODEXTRIN-BINDING PERIPLASMIC PROTEIN"/>
    <property type="match status" value="1"/>
</dbReference>
<dbReference type="GO" id="GO:0055052">
    <property type="term" value="C:ATP-binding cassette (ABC) transporter complex, substrate-binding subunit-containing"/>
    <property type="evidence" value="ECO:0007669"/>
    <property type="project" value="TreeGrafter"/>
</dbReference>
<evidence type="ECO:0000256" key="3">
    <source>
        <dbReference type="ARBA" id="ARBA00022729"/>
    </source>
</evidence>
<evidence type="ECO:0000256" key="2">
    <source>
        <dbReference type="ARBA" id="ARBA00022448"/>
    </source>
</evidence>
<dbReference type="Proteomes" id="UP000054837">
    <property type="component" value="Unassembled WGS sequence"/>
</dbReference>
<dbReference type="OrthoDB" id="9780991at2"/>
<sequence>MARPHRPLPSLSRRRVLALGGVGALGASLAACGDNTGRGGSTGPDGAGSSGGGRPRIAQWYHQYGEAGTQEAVERYAADYEPADVTVSWKPGDYDQSTAASLLTDSGPDVFEYGNGPTIDMIRGDQVADLTDLFGDTLDDFTPSLIERMTYDGKVWAVPQVVDTQVLVYRRSLLEQAGIEPPQQISELVEAARELTRDDVKGLFLGNDGGAGLLGGPMLWAAGLDYLDGEQVGFDSAGAPEALSVLRTLWTDETVLLGQAKDWFDPDALTSGRAAMQWTGLWTFPMIAEALGDDFGVIPWPAMEGGAPSVPVGAYGSCVSTRARDVQAAQDFVRWLWIEQTDKQLDFATAYGFHLPSRTSLVPEADVLSSGPAADAAGYVAEHGHAQTPLLWTPQSATAWSDMMNRIVRDGADPQAELDALVPVVEAELERVTG</sequence>
<comment type="similarity">
    <text evidence="1">Belongs to the bacterial solute-binding protein 1 family.</text>
</comment>
<dbReference type="GO" id="GO:0015768">
    <property type="term" value="P:maltose transport"/>
    <property type="evidence" value="ECO:0007669"/>
    <property type="project" value="TreeGrafter"/>
</dbReference>
<keyword evidence="2" id="KW-0813">Transport</keyword>
<organism evidence="5 6">
    <name type="scientific">Serinicoccus chungangensis</name>
    <dbReference type="NCBI Taxonomy" id="767452"/>
    <lineage>
        <taxon>Bacteria</taxon>
        <taxon>Bacillati</taxon>
        <taxon>Actinomycetota</taxon>
        <taxon>Actinomycetes</taxon>
        <taxon>Micrococcales</taxon>
        <taxon>Ornithinimicrobiaceae</taxon>
        <taxon>Serinicoccus</taxon>
    </lineage>
</organism>